<evidence type="ECO:0000256" key="1">
    <source>
        <dbReference type="SAM" id="MobiDB-lite"/>
    </source>
</evidence>
<evidence type="ECO:0000313" key="4">
    <source>
        <dbReference type="Proteomes" id="UP001597186"/>
    </source>
</evidence>
<dbReference type="InterPro" id="IPR001453">
    <property type="entry name" value="MoaB/Mog_dom"/>
</dbReference>
<name>A0ABW4EFU3_9RHOB</name>
<gene>
    <name evidence="3" type="ORF">ACFTOW_08005</name>
</gene>
<evidence type="ECO:0000313" key="3">
    <source>
        <dbReference type="EMBL" id="MFD1509341.1"/>
    </source>
</evidence>
<comment type="caution">
    <text evidence="3">The sequence shown here is derived from an EMBL/GenBank/DDBJ whole genome shotgun (WGS) entry which is preliminary data.</text>
</comment>
<dbReference type="EMBL" id="JBHUDD010000050">
    <property type="protein sequence ID" value="MFD1509341.1"/>
    <property type="molecule type" value="Genomic_DNA"/>
</dbReference>
<accession>A0ABW4EFU3</accession>
<proteinExistence type="predicted"/>
<dbReference type="Proteomes" id="UP001597186">
    <property type="component" value="Unassembled WGS sequence"/>
</dbReference>
<dbReference type="CDD" id="cd03522">
    <property type="entry name" value="MoeA_like"/>
    <property type="match status" value="1"/>
</dbReference>
<dbReference type="SUPFAM" id="SSF53218">
    <property type="entry name" value="Molybdenum cofactor biosynthesis proteins"/>
    <property type="match status" value="1"/>
</dbReference>
<reference evidence="4" key="1">
    <citation type="journal article" date="2019" name="Int. J. Syst. Evol. Microbiol.">
        <title>The Global Catalogue of Microorganisms (GCM) 10K type strain sequencing project: providing services to taxonomists for standard genome sequencing and annotation.</title>
        <authorList>
            <consortium name="The Broad Institute Genomics Platform"/>
            <consortium name="The Broad Institute Genome Sequencing Center for Infectious Disease"/>
            <person name="Wu L."/>
            <person name="Ma J."/>
        </authorList>
    </citation>
    <scope>NUCLEOTIDE SEQUENCE [LARGE SCALE GENOMIC DNA]</scope>
    <source>
        <strain evidence="4">CGMCC 1.12477</strain>
    </source>
</reference>
<feature type="domain" description="MoaB/Mog" evidence="2">
    <location>
        <begin position="178"/>
        <end position="284"/>
    </location>
</feature>
<dbReference type="InterPro" id="IPR036425">
    <property type="entry name" value="MoaB/Mog-like_dom_sf"/>
</dbReference>
<feature type="region of interest" description="Disordered" evidence="1">
    <location>
        <begin position="319"/>
        <end position="348"/>
    </location>
</feature>
<dbReference type="Pfam" id="PF00994">
    <property type="entry name" value="MoCF_biosynth"/>
    <property type="match status" value="1"/>
</dbReference>
<dbReference type="RefSeq" id="WP_379914542.1">
    <property type="nucleotide sequence ID" value="NZ_JBHUDD010000050.1"/>
</dbReference>
<keyword evidence="4" id="KW-1185">Reference proteome</keyword>
<protein>
    <submittedName>
        <fullName evidence="3">Molybdopterin-binding protein</fullName>
    </submittedName>
</protein>
<organism evidence="3 4">
    <name type="scientific">Lacimonas salitolerans</name>
    <dbReference type="NCBI Taxonomy" id="1323750"/>
    <lineage>
        <taxon>Bacteria</taxon>
        <taxon>Pseudomonadati</taxon>
        <taxon>Pseudomonadota</taxon>
        <taxon>Alphaproteobacteria</taxon>
        <taxon>Rhodobacterales</taxon>
        <taxon>Paracoccaceae</taxon>
        <taxon>Lacimonas</taxon>
    </lineage>
</organism>
<evidence type="ECO:0000259" key="2">
    <source>
        <dbReference type="Pfam" id="PF00994"/>
    </source>
</evidence>
<sequence length="348" mass="35885">MKFGPVPLDQAEGAILAHSLRLDVARLPKGHVLTAADIATLRAASVDQVTVARLDAGDIQENAAAHRLAQALAPDPVSQGLRLSGAGAGRVNLIADRPGIVRLDVQRLHAINAIEPMITVATLPDLARVDPGTMLATIKIISYAVPQTALDAACADAAGALRVSAPVFRTATLIETTLDGDAPDKGRRVTQTRLERLGLTLTDRVIVRHDATEIAAAVQQAPGQVLLILTASATSDAHDTAPEGLRAAGGQVVRFGMPVDPGNLLFLGHLGDKPVLGLPGCARSPALNGADWVLERVVCGIDIGGQDIAAMGVGGLLKEIPSRPRPRRAADAQADTQAGKPGKDAGAA</sequence>
<dbReference type="Gene3D" id="3.40.980.10">
    <property type="entry name" value="MoaB/Mog-like domain"/>
    <property type="match status" value="1"/>
</dbReference>